<evidence type="ECO:0000256" key="7">
    <source>
        <dbReference type="ARBA" id="ARBA00022840"/>
    </source>
</evidence>
<dbReference type="STRING" id="947166.A0A1D1V2L3"/>
<feature type="transmembrane region" description="Helical" evidence="25">
    <location>
        <begin position="683"/>
        <end position="703"/>
    </location>
</feature>
<dbReference type="GO" id="GO:0006884">
    <property type="term" value="P:cell volume homeostasis"/>
    <property type="evidence" value="ECO:0007669"/>
    <property type="project" value="TreeGrafter"/>
</dbReference>
<dbReference type="AlphaFoldDB" id="A0A1D1V2L3"/>
<dbReference type="InterPro" id="IPR018491">
    <property type="entry name" value="SLC12_C"/>
</dbReference>
<dbReference type="Pfam" id="PF00324">
    <property type="entry name" value="AA_permease"/>
    <property type="match status" value="1"/>
</dbReference>
<dbReference type="InterPro" id="IPR004842">
    <property type="entry name" value="SLC12A_fam"/>
</dbReference>
<dbReference type="GO" id="GO:0008511">
    <property type="term" value="F:sodium:potassium:chloride symporter activity"/>
    <property type="evidence" value="ECO:0007669"/>
    <property type="project" value="TreeGrafter"/>
</dbReference>
<feature type="transmembrane region" description="Helical" evidence="25">
    <location>
        <begin position="581"/>
        <end position="603"/>
    </location>
</feature>
<feature type="transmembrane region" description="Helical" evidence="25">
    <location>
        <begin position="442"/>
        <end position="464"/>
    </location>
</feature>
<keyword evidence="12" id="KW-0406">Ion transport</keyword>
<evidence type="ECO:0000313" key="29">
    <source>
        <dbReference type="Proteomes" id="UP000186922"/>
    </source>
</evidence>
<feature type="region of interest" description="Disordered" evidence="24">
    <location>
        <begin position="69"/>
        <end position="155"/>
    </location>
</feature>
<evidence type="ECO:0000256" key="9">
    <source>
        <dbReference type="ARBA" id="ARBA00022847"/>
    </source>
</evidence>
<feature type="transmembrane region" description="Helical" evidence="25">
    <location>
        <begin position="795"/>
        <end position="828"/>
    </location>
</feature>
<keyword evidence="3" id="KW-1003">Cell membrane</keyword>
<keyword evidence="15" id="KW-0325">Glycoprotein</keyword>
<comment type="caution">
    <text evidence="28">The sequence shown here is derived from an EMBL/GenBank/DDBJ whole genome shotgun (WGS) entry which is preliminary data.</text>
</comment>
<reference evidence="28 29" key="1">
    <citation type="journal article" date="2016" name="Nat. Commun.">
        <title>Extremotolerant tardigrade genome and improved radiotolerance of human cultured cells by tardigrade-unique protein.</title>
        <authorList>
            <person name="Hashimoto T."/>
            <person name="Horikawa D.D."/>
            <person name="Saito Y."/>
            <person name="Kuwahara H."/>
            <person name="Kozuka-Hata H."/>
            <person name="Shin-I T."/>
            <person name="Minakuchi Y."/>
            <person name="Ohishi K."/>
            <person name="Motoyama A."/>
            <person name="Aizu T."/>
            <person name="Enomoto A."/>
            <person name="Kondo K."/>
            <person name="Tanaka S."/>
            <person name="Hara Y."/>
            <person name="Koshikawa S."/>
            <person name="Sagara H."/>
            <person name="Miura T."/>
            <person name="Yokobori S."/>
            <person name="Miyagawa K."/>
            <person name="Suzuki Y."/>
            <person name="Kubo T."/>
            <person name="Oyama M."/>
            <person name="Kohara Y."/>
            <person name="Fujiyama A."/>
            <person name="Arakawa K."/>
            <person name="Katayama T."/>
            <person name="Toyoda A."/>
            <person name="Kunieda T."/>
        </authorList>
    </citation>
    <scope>NUCLEOTIDE SEQUENCE [LARGE SCALE GENOMIC DNA]</scope>
    <source>
        <strain evidence="28 29">YOKOZUNA-1</strain>
    </source>
</reference>
<evidence type="ECO:0000256" key="24">
    <source>
        <dbReference type="SAM" id="MobiDB-lite"/>
    </source>
</evidence>
<accession>A0A1D1V2L3</accession>
<dbReference type="Gene3D" id="1.20.1740.10">
    <property type="entry name" value="Amino acid/polyamine transporter I"/>
    <property type="match status" value="1"/>
</dbReference>
<protein>
    <recommendedName>
        <fullName evidence="21">Solute carrier family 12 member 3</fullName>
    </recommendedName>
    <alternativeName>
        <fullName evidence="22">Na-Cl symporter</fullName>
    </alternativeName>
    <alternativeName>
        <fullName evidence="23">Thiazide-sensitive sodium-chloride cotransporter</fullName>
    </alternativeName>
</protein>
<evidence type="ECO:0000256" key="8">
    <source>
        <dbReference type="ARBA" id="ARBA00022843"/>
    </source>
</evidence>
<comment type="catalytic activity">
    <reaction evidence="18">
        <text>chloride(out) + Na(+)(out) = chloride(in) + Na(+)(in)</text>
        <dbReference type="Rhea" id="RHEA:73887"/>
        <dbReference type="ChEBI" id="CHEBI:17996"/>
        <dbReference type="ChEBI" id="CHEBI:29101"/>
    </reaction>
</comment>
<evidence type="ECO:0000256" key="16">
    <source>
        <dbReference type="ARBA" id="ARBA00023201"/>
    </source>
</evidence>
<gene>
    <name evidence="28" type="primary">RvY_06614-1</name>
    <name evidence="28" type="synonym">RvY_06614.1</name>
    <name evidence="28" type="ORF">RvY_06614</name>
</gene>
<feature type="transmembrane region" description="Helical" evidence="25">
    <location>
        <begin position="754"/>
        <end position="775"/>
    </location>
</feature>
<evidence type="ECO:0000256" key="10">
    <source>
        <dbReference type="ARBA" id="ARBA00022989"/>
    </source>
</evidence>
<feature type="transmembrane region" description="Helical" evidence="25">
    <location>
        <begin position="526"/>
        <end position="544"/>
    </location>
</feature>
<keyword evidence="8" id="KW-0832">Ubl conjugation</keyword>
<proteinExistence type="predicted"/>
<dbReference type="GO" id="GO:0055078">
    <property type="term" value="P:sodium ion homeostasis"/>
    <property type="evidence" value="ECO:0007669"/>
    <property type="project" value="TreeGrafter"/>
</dbReference>
<feature type="domain" description="SLC12A transporter C-terminal" evidence="27">
    <location>
        <begin position="1053"/>
        <end position="1254"/>
    </location>
</feature>
<evidence type="ECO:0000256" key="3">
    <source>
        <dbReference type="ARBA" id="ARBA00022475"/>
    </source>
</evidence>
<feature type="domain" description="SLC12A transporter C-terminal" evidence="27">
    <location>
        <begin position="882"/>
        <end position="1026"/>
    </location>
</feature>
<comment type="subcellular location">
    <subcellularLocation>
        <location evidence="1">Apical cell membrane</location>
        <topology evidence="1">Multi-pass membrane protein</topology>
    </subcellularLocation>
</comment>
<evidence type="ECO:0000256" key="12">
    <source>
        <dbReference type="ARBA" id="ARBA00023065"/>
    </source>
</evidence>
<comment type="subunit">
    <text evidence="20">Homodimer; adopts a domain-swap conformation at the scissor helices connecting the transmembrane domain and C-terminal domain. Interacts with KLHL3. Interacts with IL18R1; this interaction is increased by IL18 treatment.</text>
</comment>
<keyword evidence="2" id="KW-0813">Transport</keyword>
<organism evidence="28 29">
    <name type="scientific">Ramazzottius varieornatus</name>
    <name type="common">Water bear</name>
    <name type="synonym">Tardigrade</name>
    <dbReference type="NCBI Taxonomy" id="947166"/>
    <lineage>
        <taxon>Eukaryota</taxon>
        <taxon>Metazoa</taxon>
        <taxon>Ecdysozoa</taxon>
        <taxon>Tardigrada</taxon>
        <taxon>Eutardigrada</taxon>
        <taxon>Parachela</taxon>
        <taxon>Hypsibioidea</taxon>
        <taxon>Ramazzottiidae</taxon>
        <taxon>Ramazzottius</taxon>
    </lineage>
</organism>
<feature type="compositionally biased region" description="Basic and acidic residues" evidence="24">
    <location>
        <begin position="137"/>
        <end position="155"/>
    </location>
</feature>
<keyword evidence="9" id="KW-0769">Symport</keyword>
<dbReference type="EMBL" id="BDGG01000003">
    <property type="protein sequence ID" value="GAU94915.1"/>
    <property type="molecule type" value="Genomic_DNA"/>
</dbReference>
<keyword evidence="17" id="KW-0868">Chloride</keyword>
<comment type="function">
    <text evidence="19">Electroneutral sodium and chloride ion cotransporter, which acts as a key mediator of sodium and chloride reabsorption in kidney distal convoluted tubules. Also acts as a receptor for the pro-inflammatory cytokine IL18, thereby contributing to IL18-induced cytokine production, including IFNG, IL6, IL18 and CCL2. May act either independently of IL18R1, or in a complex with IL18R1.</text>
</comment>
<feature type="transmembrane region" description="Helical" evidence="25">
    <location>
        <begin position="407"/>
        <end position="430"/>
    </location>
</feature>
<feature type="region of interest" description="Disordered" evidence="24">
    <location>
        <begin position="1"/>
        <end position="26"/>
    </location>
</feature>
<keyword evidence="10 25" id="KW-1133">Transmembrane helix</keyword>
<evidence type="ECO:0000256" key="5">
    <source>
        <dbReference type="ARBA" id="ARBA00022692"/>
    </source>
</evidence>
<dbReference type="FunFam" id="1.20.1740.10:FF:000018">
    <property type="entry name" value="solute carrier family 12 member 3 isoform X2"/>
    <property type="match status" value="1"/>
</dbReference>
<dbReference type="Proteomes" id="UP000186922">
    <property type="component" value="Unassembled WGS sequence"/>
</dbReference>
<keyword evidence="14" id="KW-1015">Disulfide bond</keyword>
<feature type="transmembrane region" description="Helical" evidence="25">
    <location>
        <begin position="615"/>
        <end position="639"/>
    </location>
</feature>
<keyword evidence="29" id="KW-1185">Reference proteome</keyword>
<keyword evidence="4" id="KW-0597">Phosphoprotein</keyword>
<dbReference type="GO" id="GO:1990573">
    <property type="term" value="P:potassium ion import across plasma membrane"/>
    <property type="evidence" value="ECO:0007669"/>
    <property type="project" value="TreeGrafter"/>
</dbReference>
<feature type="transmembrane region" description="Helical" evidence="25">
    <location>
        <begin position="500"/>
        <end position="520"/>
    </location>
</feature>
<evidence type="ECO:0000256" key="22">
    <source>
        <dbReference type="ARBA" id="ARBA00076232"/>
    </source>
</evidence>
<sequence>MDQQSLGSGSLASANSPQKSILHRPVDTVRDVLQRISSHEAIPRLDRSRSHVAFHQDPELETHLVQLIDEEEEENGDTLGKDLTRRRRRRSVSIDASQEVRRGSDDTCNSQEEEKLSSRGISNPGFGLPENDEGQDEDHLPPLRRDSRNGPRFQVENETKPHTFQIGPAIGVSESDVNLHTKDPHKMHRSHAIMDTIRRIGSRENVRAVFHRNHSHVSFHDPKDVIQDHARKITRQGSRPFDQQDVEVYRREISSRASQLKLCASHPAFERLIQSFDEDNEDSEPKVEPMDNDTRMWKAYIVPFSSPQKFSVKQRNASQGFGPNEPLPVVENYAVESGAKVRPTLDDLRREQGMAEEELVRNTGNEASFDRAKLGWIQGVVLWTIQDLWAVQLFLRLPWLAAQAGIGLYTVIVLVSTAIALLTSLSTSAIATNGEIGIGGTYFMIARSLGPAFGAAIGVIFTLANVINISLNLQGFADIVVILLNEHGQRMIDHVNDTRIIGVIALVALTLFTLAGMVIASRVKTVCMIVIIVGISAVIIGSIVPPNLQEQAAGFVGYSSSLFRENFVPYFQRDKFGDQNFLTCFAVFFPSISGILAGTSITGDLRDPSGAIPKGTFVATIISATVYLVLGWVSAAVVLRNASGKVENLIAGNLTACARDITCKEGLLGNMEIMGIISHFRPLIIAATFAATISTSIGCIHFAPKVFQALCRDKIFPGTAIFGKGFGHHDEPYPAYLLSMLVAVAFLMPSDLNFISNIVCNCFLMTYALVNYATFNSSYSKSPGWRPTFRYYNQWLSLFTCAACLAFMFALDWMSAIIVFLLSVVLWLYVFYKKPDVNWGTSGEANVYRSALSDNLRLLKVQTHVKNYRPQILVLTGLPFVRPSLVYMANSITRSTGLVICGHVMVGEPIRERTVLEQEVYQWFRRRKIRAFYEYIAADSTLFGVKALLQTAGMGKMKPNILMMGYHLNWVQWNPVSMKEYVQVIHDAFDANRAVIIFCAREGFDISEVVNFEKICGDNAAASLDTDGKDEPESEPENRAAIPLEVNPTDNPELKARIEMAERFEPGRKKKCAGEVHVWWLYDDGGLTLLVPHLMRRKTPWKGSKLKVFCQTGKDGNAEETKNSMEALLNKFRIKVDDIIPVDLSIAPSTDAISSFNSVIEAQRMQAGHVNDPHYVIGDMDCFDYGDRTIKQIRLRELLLENSAAASLNVITMPLPKRGRSRALYMAVLASMSAGLPPTLLVRGNQENVLTFHC</sequence>
<evidence type="ECO:0000256" key="6">
    <source>
        <dbReference type="ARBA" id="ARBA00022741"/>
    </source>
</evidence>
<evidence type="ECO:0000256" key="17">
    <source>
        <dbReference type="ARBA" id="ARBA00023214"/>
    </source>
</evidence>
<keyword evidence="5 25" id="KW-0812">Transmembrane</keyword>
<dbReference type="GO" id="GO:0016324">
    <property type="term" value="C:apical plasma membrane"/>
    <property type="evidence" value="ECO:0007669"/>
    <property type="project" value="UniProtKB-SubCell"/>
</dbReference>
<dbReference type="Pfam" id="PF03522">
    <property type="entry name" value="SLC12"/>
    <property type="match status" value="2"/>
</dbReference>
<evidence type="ECO:0000256" key="13">
    <source>
        <dbReference type="ARBA" id="ARBA00023136"/>
    </source>
</evidence>
<evidence type="ECO:0000256" key="15">
    <source>
        <dbReference type="ARBA" id="ARBA00023180"/>
    </source>
</evidence>
<evidence type="ECO:0000259" key="27">
    <source>
        <dbReference type="Pfam" id="PF03522"/>
    </source>
</evidence>
<name>A0A1D1V2L3_RAMVA</name>
<evidence type="ECO:0000259" key="26">
    <source>
        <dbReference type="Pfam" id="PF00324"/>
    </source>
</evidence>
<dbReference type="InterPro" id="IPR004841">
    <property type="entry name" value="AA-permease/SLC12A_dom"/>
</dbReference>
<evidence type="ECO:0000256" key="23">
    <source>
        <dbReference type="ARBA" id="ARBA00077939"/>
    </source>
</evidence>
<evidence type="ECO:0000256" key="1">
    <source>
        <dbReference type="ARBA" id="ARBA00004424"/>
    </source>
</evidence>
<evidence type="ECO:0000313" key="28">
    <source>
        <dbReference type="EMBL" id="GAU94915.1"/>
    </source>
</evidence>
<evidence type="ECO:0000256" key="20">
    <source>
        <dbReference type="ARBA" id="ARBA00063035"/>
    </source>
</evidence>
<feature type="domain" description="Amino acid permease/ SLC12A" evidence="26">
    <location>
        <begin position="380"/>
        <end position="873"/>
    </location>
</feature>
<keyword evidence="16" id="KW-0739">Sodium transport</keyword>
<dbReference type="OrthoDB" id="2020542at2759"/>
<dbReference type="PANTHER" id="PTHR11827">
    <property type="entry name" value="SOLUTE CARRIER FAMILY 12, CATION COTRANSPORTERS"/>
    <property type="match status" value="1"/>
</dbReference>
<evidence type="ECO:0000256" key="14">
    <source>
        <dbReference type="ARBA" id="ARBA00023157"/>
    </source>
</evidence>
<feature type="compositionally biased region" description="Low complexity" evidence="24">
    <location>
        <begin position="1"/>
        <end position="14"/>
    </location>
</feature>
<evidence type="ECO:0000256" key="19">
    <source>
        <dbReference type="ARBA" id="ARBA00056815"/>
    </source>
</evidence>
<dbReference type="GO" id="GO:0055075">
    <property type="term" value="P:potassium ion homeostasis"/>
    <property type="evidence" value="ECO:0007669"/>
    <property type="project" value="TreeGrafter"/>
</dbReference>
<keyword evidence="7" id="KW-0067">ATP-binding</keyword>
<evidence type="ECO:0000256" key="18">
    <source>
        <dbReference type="ARBA" id="ARBA00050884"/>
    </source>
</evidence>
<evidence type="ECO:0000256" key="4">
    <source>
        <dbReference type="ARBA" id="ARBA00022553"/>
    </source>
</evidence>
<dbReference type="GO" id="GO:0005524">
    <property type="term" value="F:ATP binding"/>
    <property type="evidence" value="ECO:0007669"/>
    <property type="project" value="UniProtKB-KW"/>
</dbReference>
<evidence type="ECO:0000256" key="2">
    <source>
        <dbReference type="ARBA" id="ARBA00022448"/>
    </source>
</evidence>
<keyword evidence="13 25" id="KW-0472">Membrane</keyword>
<keyword evidence="11" id="KW-0915">Sodium</keyword>
<evidence type="ECO:0000256" key="21">
    <source>
        <dbReference type="ARBA" id="ARBA00073714"/>
    </source>
</evidence>
<evidence type="ECO:0000256" key="11">
    <source>
        <dbReference type="ARBA" id="ARBA00023053"/>
    </source>
</evidence>
<dbReference type="GO" id="GO:0055064">
    <property type="term" value="P:chloride ion homeostasis"/>
    <property type="evidence" value="ECO:0007669"/>
    <property type="project" value="TreeGrafter"/>
</dbReference>
<keyword evidence="6" id="KW-0547">Nucleotide-binding</keyword>
<dbReference type="PANTHER" id="PTHR11827:SF103">
    <property type="entry name" value="SODIUM CHLORIDE COTRANSPORTER 69, ISOFORM E"/>
    <property type="match status" value="1"/>
</dbReference>
<evidence type="ECO:0000256" key="25">
    <source>
        <dbReference type="SAM" id="Phobius"/>
    </source>
</evidence>